<sequence length="51" mass="6171">MKYIPHGCNFHRQFPCSFRKGNQIQIYSNIIYILQETCYVNIFLNDLPLYI</sequence>
<dbReference type="EMBL" id="GBXM01042990">
    <property type="protein sequence ID" value="JAH65587.1"/>
    <property type="molecule type" value="Transcribed_RNA"/>
</dbReference>
<accession>A0A0E9UIL9</accession>
<dbReference type="AlphaFoldDB" id="A0A0E9UIL9"/>
<evidence type="ECO:0000313" key="1">
    <source>
        <dbReference type="EMBL" id="JAH65587.1"/>
    </source>
</evidence>
<reference evidence="1" key="1">
    <citation type="submission" date="2014-11" db="EMBL/GenBank/DDBJ databases">
        <authorList>
            <person name="Amaro Gonzalez C."/>
        </authorList>
    </citation>
    <scope>NUCLEOTIDE SEQUENCE</scope>
</reference>
<organism evidence="1">
    <name type="scientific">Anguilla anguilla</name>
    <name type="common">European freshwater eel</name>
    <name type="synonym">Muraena anguilla</name>
    <dbReference type="NCBI Taxonomy" id="7936"/>
    <lineage>
        <taxon>Eukaryota</taxon>
        <taxon>Metazoa</taxon>
        <taxon>Chordata</taxon>
        <taxon>Craniata</taxon>
        <taxon>Vertebrata</taxon>
        <taxon>Euteleostomi</taxon>
        <taxon>Actinopterygii</taxon>
        <taxon>Neopterygii</taxon>
        <taxon>Teleostei</taxon>
        <taxon>Anguilliformes</taxon>
        <taxon>Anguillidae</taxon>
        <taxon>Anguilla</taxon>
    </lineage>
</organism>
<reference evidence="1" key="2">
    <citation type="journal article" date="2015" name="Fish Shellfish Immunol.">
        <title>Early steps in the European eel (Anguilla anguilla)-Vibrio vulnificus interaction in the gills: Role of the RtxA13 toxin.</title>
        <authorList>
            <person name="Callol A."/>
            <person name="Pajuelo D."/>
            <person name="Ebbesson L."/>
            <person name="Teles M."/>
            <person name="MacKenzie S."/>
            <person name="Amaro C."/>
        </authorList>
    </citation>
    <scope>NUCLEOTIDE SEQUENCE</scope>
</reference>
<proteinExistence type="predicted"/>
<protein>
    <submittedName>
        <fullName evidence="1">Uncharacterized protein</fullName>
    </submittedName>
</protein>
<name>A0A0E9UIL9_ANGAN</name>